<dbReference type="Gene3D" id="3.40.50.620">
    <property type="entry name" value="HUPs"/>
    <property type="match status" value="1"/>
</dbReference>
<dbReference type="AlphaFoldDB" id="A0A9X1ZRY1"/>
<dbReference type="RefSeq" id="WP_249601780.1">
    <property type="nucleotide sequence ID" value="NZ_JAKHSK010000015.1"/>
</dbReference>
<organism evidence="1 2">
    <name type="scientific">Zunongwangia pacifica</name>
    <dbReference type="NCBI Taxonomy" id="2911062"/>
    <lineage>
        <taxon>Bacteria</taxon>
        <taxon>Pseudomonadati</taxon>
        <taxon>Bacteroidota</taxon>
        <taxon>Flavobacteriia</taxon>
        <taxon>Flavobacteriales</taxon>
        <taxon>Flavobacteriaceae</taxon>
        <taxon>Zunongwangia</taxon>
    </lineage>
</organism>
<sequence>MRVNIVIDNAGYGKFSDLELCYIDNRVNRKVPLSFLGYERVFDFTTDFTSVKFDFFLVSAIVYGIDNLLSRAIYSNDGWTRDIAVEFPVNNLAVWNGKEDRLKQILDFLTGDNWQISFREIEDVDLFQPRTNRRKIPSYNKDTIKSVSLFSGGLDSLIGVIDELEKLSNNERILLVSHFDSKSPGPNGDQRKLLRHLITQYPNKIYWVQSKLALSRKDTDGNRVTIENNYRSRSLFFIGLGSYLSPIDELIIPENGTISINYPLTPSRVSSLSTRTTHPYVLKNTQELLAELGLSTVIHNPYTFKTKGEMFVECTNQTFLKNIYKDSVSCGKRGRRQFHFDNPNEKHNCGRCMPCIYRRAALNKAGLDNENQYGNFITKVSSLGNNDLPALFSYLKRNIPLEKMKRDLLVNGNIDINNLTDYAEMVLRSKTEVLKLFNDKGNRFVKSELGLR</sequence>
<proteinExistence type="predicted"/>
<dbReference type="InterPro" id="IPR014729">
    <property type="entry name" value="Rossmann-like_a/b/a_fold"/>
</dbReference>
<evidence type="ECO:0000313" key="1">
    <source>
        <dbReference type="EMBL" id="MCL6218931.1"/>
    </source>
</evidence>
<keyword evidence="2" id="KW-1185">Reference proteome</keyword>
<protein>
    <recommendedName>
        <fullName evidence="3">7-cyano-7-deazaguanine synthase in queuosine biosynthesis</fullName>
    </recommendedName>
</protein>
<dbReference type="Proteomes" id="UP001139521">
    <property type="component" value="Unassembled WGS sequence"/>
</dbReference>
<reference evidence="1" key="1">
    <citation type="submission" date="2022-01" db="EMBL/GenBank/DDBJ databases">
        <title>Genome sequencing of Zunongwangia sp. M21534 genome.</title>
        <authorList>
            <person name="Chen Y."/>
            <person name="Dong C."/>
            <person name="Shao Z."/>
        </authorList>
    </citation>
    <scope>NUCLEOTIDE SEQUENCE</scope>
    <source>
        <strain evidence="1">MCCC M21534</strain>
    </source>
</reference>
<evidence type="ECO:0000313" key="2">
    <source>
        <dbReference type="Proteomes" id="UP001139521"/>
    </source>
</evidence>
<dbReference type="NCBIfam" id="NF041925">
    <property type="entry name" value="QatC"/>
    <property type="match status" value="1"/>
</dbReference>
<evidence type="ECO:0008006" key="3">
    <source>
        <dbReference type="Google" id="ProtNLM"/>
    </source>
</evidence>
<gene>
    <name evidence="1" type="ORF">L1967_11530</name>
</gene>
<dbReference type="EMBL" id="JAKHSK010000015">
    <property type="protein sequence ID" value="MCL6218931.1"/>
    <property type="molecule type" value="Genomic_DNA"/>
</dbReference>
<name>A0A9X1ZRY1_9FLAO</name>
<accession>A0A9X1ZRY1</accession>
<dbReference type="InterPro" id="IPR049676">
    <property type="entry name" value="QatC"/>
</dbReference>
<comment type="caution">
    <text evidence="1">The sequence shown here is derived from an EMBL/GenBank/DDBJ whole genome shotgun (WGS) entry which is preliminary data.</text>
</comment>